<comment type="caution">
    <text evidence="1">The sequence shown here is derived from an EMBL/GenBank/DDBJ whole genome shotgun (WGS) entry which is preliminary data.</text>
</comment>
<name>A0A1Q5STU9_9BACL</name>
<protein>
    <submittedName>
        <fullName evidence="1">Uncharacterized protein</fullName>
    </submittedName>
</protein>
<reference evidence="2" key="2">
    <citation type="submission" date="2017-01" db="EMBL/GenBank/DDBJ databases">
        <title>Genome sequencing and annotation of Geobacillus sp. 1017, a Hydrocarbon-Oxidizing Thermophilic Bacterium Isolated from a Heavy Oil Reservoir (China).</title>
        <authorList>
            <person name="Kadnikov V.V."/>
            <person name="Mardanov A.V."/>
            <person name="Poltaraus A.B."/>
            <person name="Sokolova D.S."/>
            <person name="Semenova E.M."/>
            <person name="Ravin N.V."/>
            <person name="Tourova T.P."/>
            <person name="Nazina T.N."/>
        </authorList>
    </citation>
    <scope>NUCLEOTIDE SEQUENCE [LARGE SCALE GENOMIC DNA]</scope>
    <source>
        <strain evidence="2">1017</strain>
    </source>
</reference>
<sequence length="48" mass="5747">MALHKKVKGNLSFIQPALYYHHITSTTKQYAKNLPFFCHYYVNSNHQY</sequence>
<dbReference type="Proteomes" id="UP000186030">
    <property type="component" value="Unassembled WGS sequence"/>
</dbReference>
<dbReference type="EMBL" id="MQMG01000038">
    <property type="protein sequence ID" value="OKO91437.1"/>
    <property type="molecule type" value="Genomic_DNA"/>
</dbReference>
<organism evidence="1 2">
    <name type="scientific">Geobacillus proteiniphilus</name>
    <dbReference type="NCBI Taxonomy" id="860353"/>
    <lineage>
        <taxon>Bacteria</taxon>
        <taxon>Bacillati</taxon>
        <taxon>Bacillota</taxon>
        <taxon>Bacilli</taxon>
        <taxon>Bacillales</taxon>
        <taxon>Anoxybacillaceae</taxon>
        <taxon>Geobacillus</taxon>
    </lineage>
</organism>
<proteinExistence type="predicted"/>
<gene>
    <name evidence="1" type="ORF">BRO54_2714</name>
</gene>
<evidence type="ECO:0000313" key="2">
    <source>
        <dbReference type="Proteomes" id="UP000186030"/>
    </source>
</evidence>
<accession>A0A1Q5STU9</accession>
<evidence type="ECO:0000313" key="1">
    <source>
        <dbReference type="EMBL" id="OKO91437.1"/>
    </source>
</evidence>
<reference evidence="1 2" key="1">
    <citation type="submission" date="2016-11" db="EMBL/GenBank/DDBJ databases">
        <authorList>
            <person name="Kadnikov V."/>
            <person name="Nazina T."/>
        </authorList>
    </citation>
    <scope>NUCLEOTIDE SEQUENCE [LARGE SCALE GENOMIC DNA]</scope>
    <source>
        <strain evidence="1 2">1017</strain>
    </source>
</reference>
<dbReference type="AlphaFoldDB" id="A0A1Q5STU9"/>